<dbReference type="RefSeq" id="WP_014241539.1">
    <property type="nucleotide sequence ID" value="NC_016617.1"/>
</dbReference>
<gene>
    <name evidence="1" type="ORF">AZOBR_200071</name>
</gene>
<evidence type="ECO:0000313" key="2">
    <source>
        <dbReference type="Proteomes" id="UP000007319"/>
    </source>
</evidence>
<protein>
    <submittedName>
        <fullName evidence="1">Uncharacterized protein</fullName>
    </submittedName>
</protein>
<organism evidence="1 2">
    <name type="scientific">Azospirillum baldaniorum</name>
    <dbReference type="NCBI Taxonomy" id="1064539"/>
    <lineage>
        <taxon>Bacteria</taxon>
        <taxon>Pseudomonadati</taxon>
        <taxon>Pseudomonadota</taxon>
        <taxon>Alphaproteobacteria</taxon>
        <taxon>Rhodospirillales</taxon>
        <taxon>Azospirillaceae</taxon>
        <taxon>Azospirillum</taxon>
    </lineage>
</organism>
<sequence>MLPHEFLLAIMRNEVEGEKPTFEQRLDAAKAAAPYYAPKLSAVDAQHTGKDGGPIVTRVELVALTGDDESDD</sequence>
<dbReference type="KEGG" id="abs:AZOBR_200071"/>
<dbReference type="Proteomes" id="UP000007319">
    <property type="component" value="Chromosome"/>
</dbReference>
<evidence type="ECO:0000313" key="1">
    <source>
        <dbReference type="EMBL" id="CCC99366.1"/>
    </source>
</evidence>
<accession>A0A9P1NNJ3</accession>
<reference evidence="1 2" key="1">
    <citation type="journal article" date="2011" name="PLoS Genet.">
        <title>Azospirillum genomes reveal transition of bacteria from aquatic to terrestrial environments.</title>
        <authorList>
            <person name="Wisniewski-Dye F."/>
            <person name="Borziak K."/>
            <person name="Khalsa-Moyers G."/>
            <person name="Alexandre G."/>
            <person name="Sukharnikov L.O."/>
            <person name="Wuichet K."/>
            <person name="Hurst G.B."/>
            <person name="McDonald W.H."/>
            <person name="Robertson J.S."/>
            <person name="Barbe V."/>
            <person name="Calteau A."/>
            <person name="Rouy Z."/>
            <person name="Mangenot S."/>
            <person name="Prigent-Combaret C."/>
            <person name="Normand P."/>
            <person name="Boyer M."/>
            <person name="Siguier P."/>
            <person name="Dessaux Y."/>
            <person name="Elmerich C."/>
            <person name="Condemine G."/>
            <person name="Krishnen G."/>
            <person name="Kennedy I."/>
            <person name="Paterson A.H."/>
            <person name="Gonzalez V."/>
            <person name="Mavingui P."/>
            <person name="Zhulin I.B."/>
        </authorList>
    </citation>
    <scope>NUCLEOTIDE SEQUENCE [LARGE SCALE GENOMIC DNA]</scope>
    <source>
        <strain evidence="1 2">Sp245</strain>
    </source>
</reference>
<dbReference type="EMBL" id="HE577327">
    <property type="protein sequence ID" value="CCC99366.1"/>
    <property type="molecule type" value="Genomic_DNA"/>
</dbReference>
<proteinExistence type="predicted"/>
<keyword evidence="2" id="KW-1185">Reference proteome</keyword>
<name>A0A9P1NNJ3_9PROT</name>
<dbReference type="AlphaFoldDB" id="A0A9P1NNJ3"/>